<name>A0A758JSY2_SALER</name>
<dbReference type="EMBL" id="DAAXIT010000039">
    <property type="protein sequence ID" value="HAG1192600.1"/>
    <property type="molecule type" value="Genomic_DNA"/>
</dbReference>
<dbReference type="AlphaFoldDB" id="A0A758JSY2"/>
<evidence type="ECO:0000313" key="1">
    <source>
        <dbReference type="EMBL" id="HAG1192600.1"/>
    </source>
</evidence>
<comment type="caution">
    <text evidence="1">The sequence shown here is derived from an EMBL/GenBank/DDBJ whole genome shotgun (WGS) entry which is preliminary data.</text>
</comment>
<gene>
    <name evidence="1" type="ORF">G8W20_004830</name>
</gene>
<accession>A0A758JSY2</accession>
<reference evidence="1" key="1">
    <citation type="journal article" date="2018" name="Genome Biol.">
        <title>SKESA: strategic k-mer extension for scrupulous assemblies.</title>
        <authorList>
            <person name="Souvorov A."/>
            <person name="Agarwala R."/>
            <person name="Lipman D.J."/>
        </authorList>
    </citation>
    <scope>NUCLEOTIDE SEQUENCE</scope>
    <source>
        <strain evidence="1">MA.NL_R66</strain>
    </source>
</reference>
<reference evidence="1" key="2">
    <citation type="submission" date="2020-02" db="EMBL/GenBank/DDBJ databases">
        <authorList>
            <consortium name="NCBI Pathogen Detection Project"/>
        </authorList>
    </citation>
    <scope>NUCLEOTIDE SEQUENCE</scope>
    <source>
        <strain evidence="1">MA.NL_R66</strain>
    </source>
</reference>
<sequence>MTEKISLEEAVTLWLTSFEDKVAFFDSELYSFLYLVRETKSFKGYPIQRLRINSDLKRKFSEVSHYLISSGLAKKYNDKYFTIGNVAPDSLEVVCSLYNTGYISYLSAMRFYNLTNRIPKKIDFTTPTRPLWKKIQSQLLTENEINDSKLGSNIFTPPYPSERIKIENKTLNVHARSHLTEPKRKGVSVRVIEVGELFLEMLRHPDLCGGLQHVLEVYDEMAEALLEEIIVAVESLGTNMDKSRVGFIIDSFLDIKDPRIQHWKKTATARGGSRKFIPNEDYLGPISEEWCLSLNHSVFN</sequence>
<protein>
    <submittedName>
        <fullName evidence="1">Uncharacterized protein</fullName>
    </submittedName>
</protein>
<organism evidence="1">
    <name type="scientific">Salmonella enterica</name>
    <name type="common">Salmonella choleraesuis</name>
    <dbReference type="NCBI Taxonomy" id="28901"/>
    <lineage>
        <taxon>Bacteria</taxon>
        <taxon>Pseudomonadati</taxon>
        <taxon>Pseudomonadota</taxon>
        <taxon>Gammaproteobacteria</taxon>
        <taxon>Enterobacterales</taxon>
        <taxon>Enterobacteriaceae</taxon>
        <taxon>Salmonella</taxon>
    </lineage>
</organism>
<proteinExistence type="predicted"/>